<sequence length="142" mass="16058">MNRKQQGFTILEIMVVLVIIGILAGMIAPNFLDKGEEARIKKAATDIVSLEQAMDMYKLENHRYPTTEQTLSALVEEPTFEPIPKKYPENGYIKRLPKDPWDNDYILVSPGENGKIDIFSVGPDGEADTEDDIGNWNIDEFL</sequence>
<evidence type="ECO:0000256" key="9">
    <source>
        <dbReference type="ARBA" id="ARBA00023136"/>
    </source>
</evidence>
<dbReference type="AlphaFoldDB" id="A0A0J8JJJ0"/>
<keyword evidence="13" id="KW-1185">Reference proteome</keyword>
<dbReference type="Gene3D" id="3.30.700.10">
    <property type="entry name" value="Glycoprotein, Type 4 Pilin"/>
    <property type="match status" value="1"/>
</dbReference>
<evidence type="ECO:0000256" key="8">
    <source>
        <dbReference type="ARBA" id="ARBA00022989"/>
    </source>
</evidence>
<dbReference type="PANTHER" id="PTHR30093:SF44">
    <property type="entry name" value="TYPE II SECRETION SYSTEM CORE PROTEIN G"/>
    <property type="match status" value="1"/>
</dbReference>
<evidence type="ECO:0000256" key="5">
    <source>
        <dbReference type="ARBA" id="ARBA00022481"/>
    </source>
</evidence>
<accession>A0A0J8JJJ0</accession>
<gene>
    <name evidence="12" type="ORF">XM47_13280</name>
</gene>
<evidence type="ECO:0000256" key="4">
    <source>
        <dbReference type="ARBA" id="ARBA00022475"/>
    </source>
</evidence>
<dbReference type="OrthoDB" id="9795612at2"/>
<organism evidence="12 13">
    <name type="scientific">Catenovulum maritimum</name>
    <dbReference type="NCBI Taxonomy" id="1513271"/>
    <lineage>
        <taxon>Bacteria</taxon>
        <taxon>Pseudomonadati</taxon>
        <taxon>Pseudomonadota</taxon>
        <taxon>Gammaproteobacteria</taxon>
        <taxon>Alteromonadales</taxon>
        <taxon>Alteromonadaceae</taxon>
        <taxon>Catenovulum</taxon>
    </lineage>
</organism>
<comment type="similarity">
    <text evidence="2">Belongs to the GSP G family.</text>
</comment>
<evidence type="ECO:0000256" key="6">
    <source>
        <dbReference type="ARBA" id="ARBA00022519"/>
    </source>
</evidence>
<dbReference type="GO" id="GO:0005886">
    <property type="term" value="C:plasma membrane"/>
    <property type="evidence" value="ECO:0007669"/>
    <property type="project" value="UniProtKB-SubCell"/>
</dbReference>
<reference evidence="12 13" key="1">
    <citation type="submission" date="2015-04" db="EMBL/GenBank/DDBJ databases">
        <title>Draft Genome Sequence of the Novel Agar-Digesting Marine Bacterium Q1.</title>
        <authorList>
            <person name="Li Y."/>
            <person name="Li D."/>
            <person name="Chen G."/>
            <person name="Du Z."/>
        </authorList>
    </citation>
    <scope>NUCLEOTIDE SEQUENCE [LARGE SCALE GENOMIC DNA]</scope>
    <source>
        <strain evidence="12 13">Q1</strain>
    </source>
</reference>
<comment type="caution">
    <text evidence="12">The sequence shown here is derived from an EMBL/GenBank/DDBJ whole genome shotgun (WGS) entry which is preliminary data.</text>
</comment>
<dbReference type="Pfam" id="PF07963">
    <property type="entry name" value="N_methyl"/>
    <property type="match status" value="1"/>
</dbReference>
<keyword evidence="7 10" id="KW-0812">Transmembrane</keyword>
<evidence type="ECO:0000313" key="13">
    <source>
        <dbReference type="Proteomes" id="UP000037600"/>
    </source>
</evidence>
<dbReference type="InterPro" id="IPR010054">
    <property type="entry name" value="Type2_sec_GspG"/>
</dbReference>
<evidence type="ECO:0000313" key="12">
    <source>
        <dbReference type="EMBL" id="KMT64611.1"/>
    </source>
</evidence>
<protein>
    <recommendedName>
        <fullName evidence="3">Type II secretion system core protein G</fullName>
    </recommendedName>
</protein>
<proteinExistence type="inferred from homology"/>
<evidence type="ECO:0000259" key="11">
    <source>
        <dbReference type="Pfam" id="PF08334"/>
    </source>
</evidence>
<dbReference type="SUPFAM" id="SSF54523">
    <property type="entry name" value="Pili subunits"/>
    <property type="match status" value="1"/>
</dbReference>
<keyword evidence="9 10" id="KW-0472">Membrane</keyword>
<evidence type="ECO:0000256" key="3">
    <source>
        <dbReference type="ARBA" id="ARBA00020042"/>
    </source>
</evidence>
<evidence type="ECO:0000256" key="1">
    <source>
        <dbReference type="ARBA" id="ARBA00004377"/>
    </source>
</evidence>
<dbReference type="STRING" id="1513271.XM47_13280"/>
<comment type="subcellular location">
    <subcellularLocation>
        <location evidence="1">Cell inner membrane</location>
        <topology evidence="1">Single-pass membrane protein</topology>
    </subcellularLocation>
</comment>
<dbReference type="Pfam" id="PF08334">
    <property type="entry name" value="T2SSG"/>
    <property type="match status" value="1"/>
</dbReference>
<name>A0A0J8JJJ0_9ALTE</name>
<dbReference type="EMBL" id="LAZL01000022">
    <property type="protein sequence ID" value="KMT64611.1"/>
    <property type="molecule type" value="Genomic_DNA"/>
</dbReference>
<evidence type="ECO:0000256" key="7">
    <source>
        <dbReference type="ARBA" id="ARBA00022692"/>
    </source>
</evidence>
<feature type="transmembrane region" description="Helical" evidence="10">
    <location>
        <begin position="6"/>
        <end position="32"/>
    </location>
</feature>
<dbReference type="PRINTS" id="PR00813">
    <property type="entry name" value="BCTERIALGSPG"/>
</dbReference>
<dbReference type="PATRIC" id="fig|1513271.3.peg.2725"/>
<evidence type="ECO:0000256" key="10">
    <source>
        <dbReference type="SAM" id="Phobius"/>
    </source>
</evidence>
<keyword evidence="6" id="KW-0997">Cell inner membrane</keyword>
<dbReference type="InterPro" id="IPR000983">
    <property type="entry name" value="Bac_GSPG_pilin"/>
</dbReference>
<dbReference type="InterPro" id="IPR013545">
    <property type="entry name" value="T2SS_protein-GspG_C"/>
</dbReference>
<dbReference type="NCBIfam" id="TIGR01710">
    <property type="entry name" value="typeII_sec_gspG"/>
    <property type="match status" value="1"/>
</dbReference>
<keyword evidence="5" id="KW-0488">Methylation</keyword>
<evidence type="ECO:0000256" key="2">
    <source>
        <dbReference type="ARBA" id="ARBA00009984"/>
    </source>
</evidence>
<keyword evidence="4" id="KW-1003">Cell membrane</keyword>
<dbReference type="GO" id="GO:0015628">
    <property type="term" value="P:protein secretion by the type II secretion system"/>
    <property type="evidence" value="ECO:0007669"/>
    <property type="project" value="InterPro"/>
</dbReference>
<dbReference type="Proteomes" id="UP000037600">
    <property type="component" value="Unassembled WGS sequence"/>
</dbReference>
<dbReference type="InterPro" id="IPR045584">
    <property type="entry name" value="Pilin-like"/>
</dbReference>
<dbReference type="PANTHER" id="PTHR30093">
    <property type="entry name" value="GENERAL SECRETION PATHWAY PROTEIN G"/>
    <property type="match status" value="1"/>
</dbReference>
<dbReference type="GO" id="GO:0015627">
    <property type="term" value="C:type II protein secretion system complex"/>
    <property type="evidence" value="ECO:0007669"/>
    <property type="project" value="InterPro"/>
</dbReference>
<dbReference type="RefSeq" id="WP_048693402.1">
    <property type="nucleotide sequence ID" value="NZ_KQ130495.1"/>
</dbReference>
<feature type="domain" description="Type II secretion system protein GspG C-terminal" evidence="11">
    <location>
        <begin position="31"/>
        <end position="136"/>
    </location>
</feature>
<dbReference type="InterPro" id="IPR012902">
    <property type="entry name" value="N_methyl_site"/>
</dbReference>
<keyword evidence="8 10" id="KW-1133">Transmembrane helix</keyword>
<dbReference type="NCBIfam" id="TIGR02532">
    <property type="entry name" value="IV_pilin_GFxxxE"/>
    <property type="match status" value="1"/>
</dbReference>